<evidence type="ECO:0000259" key="1">
    <source>
        <dbReference type="PROSITE" id="PS51819"/>
    </source>
</evidence>
<evidence type="ECO:0000313" key="2">
    <source>
        <dbReference type="EMBL" id="KTR87399.1"/>
    </source>
</evidence>
<protein>
    <submittedName>
        <fullName evidence="2">Glyoxalase</fullName>
    </submittedName>
</protein>
<dbReference type="InterPro" id="IPR029068">
    <property type="entry name" value="Glyas_Bleomycin-R_OHBP_Dase"/>
</dbReference>
<dbReference type="PATRIC" id="fig|1079994.3.peg.1630"/>
<feature type="domain" description="VOC" evidence="1">
    <location>
        <begin position="3"/>
        <end position="117"/>
    </location>
</feature>
<gene>
    <name evidence="2" type="ORF">NS354_00310</name>
</gene>
<dbReference type="CDD" id="cd06587">
    <property type="entry name" value="VOC"/>
    <property type="match status" value="1"/>
</dbReference>
<dbReference type="PROSITE" id="PS51819">
    <property type="entry name" value="VOC"/>
    <property type="match status" value="1"/>
</dbReference>
<dbReference type="EMBL" id="LDRK01000004">
    <property type="protein sequence ID" value="KTR87399.1"/>
    <property type="molecule type" value="Genomic_DNA"/>
</dbReference>
<name>A0A147ESB6_9MICO</name>
<dbReference type="InterPro" id="IPR037523">
    <property type="entry name" value="VOC_core"/>
</dbReference>
<dbReference type="Gene3D" id="3.10.180.10">
    <property type="entry name" value="2,3-Dihydroxybiphenyl 1,2-Dioxygenase, domain 1"/>
    <property type="match status" value="1"/>
</dbReference>
<dbReference type="PANTHER" id="PTHR35908:SF1">
    <property type="entry name" value="CONSERVED PROTEIN"/>
    <property type="match status" value="1"/>
</dbReference>
<dbReference type="Pfam" id="PF18029">
    <property type="entry name" value="Glyoxalase_6"/>
    <property type="match status" value="1"/>
</dbReference>
<keyword evidence="3" id="KW-1185">Reference proteome</keyword>
<organism evidence="2 3">
    <name type="scientific">Leucobacter chromiiresistens</name>
    <dbReference type="NCBI Taxonomy" id="1079994"/>
    <lineage>
        <taxon>Bacteria</taxon>
        <taxon>Bacillati</taxon>
        <taxon>Actinomycetota</taxon>
        <taxon>Actinomycetes</taxon>
        <taxon>Micrococcales</taxon>
        <taxon>Microbacteriaceae</taxon>
        <taxon>Leucobacter</taxon>
    </lineage>
</organism>
<sequence length="118" mass="12686">MIGLGMITMDTTDPRALAGWWAERLGGEIVHEADGWFCVVRAPQLPAALGFQKVDDPGPGKNRLHLDFEVDASADRSGLVDEWVAAGATHLGRRGEGGLAWDTFSDPDGNEFCIGDPH</sequence>
<dbReference type="AlphaFoldDB" id="A0A147ESB6"/>
<dbReference type="RefSeq" id="WP_058592680.1">
    <property type="nucleotide sequence ID" value="NZ_LDRK01000004.1"/>
</dbReference>
<dbReference type="SUPFAM" id="SSF54593">
    <property type="entry name" value="Glyoxalase/Bleomycin resistance protein/Dihydroxybiphenyl dioxygenase"/>
    <property type="match status" value="1"/>
</dbReference>
<reference evidence="2 3" key="1">
    <citation type="journal article" date="2016" name="Front. Microbiol.">
        <title>Genomic Resource of Rice Seed Associated Bacteria.</title>
        <authorList>
            <person name="Midha S."/>
            <person name="Bansal K."/>
            <person name="Sharma S."/>
            <person name="Kumar N."/>
            <person name="Patil P.P."/>
            <person name="Chaudhry V."/>
            <person name="Patil P.B."/>
        </authorList>
    </citation>
    <scope>NUCLEOTIDE SEQUENCE [LARGE SCALE GENOMIC DNA]</scope>
    <source>
        <strain evidence="2 3">NS354</strain>
    </source>
</reference>
<dbReference type="Proteomes" id="UP000070810">
    <property type="component" value="Unassembled WGS sequence"/>
</dbReference>
<comment type="caution">
    <text evidence="2">The sequence shown here is derived from an EMBL/GenBank/DDBJ whole genome shotgun (WGS) entry which is preliminary data.</text>
</comment>
<evidence type="ECO:0000313" key="3">
    <source>
        <dbReference type="Proteomes" id="UP000070810"/>
    </source>
</evidence>
<dbReference type="PANTHER" id="PTHR35908">
    <property type="entry name" value="HYPOTHETICAL FUSION PROTEIN"/>
    <property type="match status" value="1"/>
</dbReference>
<proteinExistence type="predicted"/>
<dbReference type="InterPro" id="IPR041581">
    <property type="entry name" value="Glyoxalase_6"/>
</dbReference>
<accession>A0A147ESB6</accession>
<dbReference type="OrthoDB" id="5524593at2"/>